<name>A0AAE4LH26_PHOVU</name>
<organism evidence="1 2">
    <name type="scientific">Phocaeicola vulgatus</name>
    <name type="common">Bacteroides vulgatus</name>
    <dbReference type="NCBI Taxonomy" id="821"/>
    <lineage>
        <taxon>Bacteria</taxon>
        <taxon>Pseudomonadati</taxon>
        <taxon>Bacteroidota</taxon>
        <taxon>Bacteroidia</taxon>
        <taxon>Bacteroidales</taxon>
        <taxon>Bacteroidaceae</taxon>
        <taxon>Phocaeicola</taxon>
    </lineage>
</organism>
<dbReference type="SUPFAM" id="SSF49899">
    <property type="entry name" value="Concanavalin A-like lectins/glucanases"/>
    <property type="match status" value="1"/>
</dbReference>
<dbReference type="AlphaFoldDB" id="A0AAE4LH26"/>
<proteinExistence type="predicted"/>
<dbReference type="Gene3D" id="2.60.120.200">
    <property type="match status" value="1"/>
</dbReference>
<accession>A0AAE4LH26</accession>
<dbReference type="Proteomes" id="UP001181258">
    <property type="component" value="Unassembled WGS sequence"/>
</dbReference>
<sequence>MKKQLLFILLFLPAFLTAKEIRYFVQPGEILDLSENAFERHGIKVSEIDSVSMSGSFTFSIKVRSHARELGEKALITNKKNNIPNEAGIWIGTQDNGSWIVHFCDGKNTPWEYRPTALRQPINDDKWHTC</sequence>
<evidence type="ECO:0000313" key="1">
    <source>
        <dbReference type="EMBL" id="MDU0250998.1"/>
    </source>
</evidence>
<comment type="caution">
    <text evidence="1">The sequence shown here is derived from an EMBL/GenBank/DDBJ whole genome shotgun (WGS) entry which is preliminary data.</text>
</comment>
<gene>
    <name evidence="1" type="ORF">RVY68_20630</name>
</gene>
<protein>
    <submittedName>
        <fullName evidence="1">Uncharacterized protein</fullName>
    </submittedName>
</protein>
<reference evidence="1" key="1">
    <citation type="submission" date="2023-10" db="EMBL/GenBank/DDBJ databases">
        <title>Genome of potential pathogenic bacteria in Crohn's disease.</title>
        <authorList>
            <person name="Rodriguez-Palacios A."/>
        </authorList>
    </citation>
    <scope>NUCLEOTIDE SEQUENCE</scope>
    <source>
        <strain evidence="1">CavFT-hAR107</strain>
    </source>
</reference>
<dbReference type="InterPro" id="IPR013320">
    <property type="entry name" value="ConA-like_dom_sf"/>
</dbReference>
<dbReference type="GO" id="GO:0004553">
    <property type="term" value="F:hydrolase activity, hydrolyzing O-glycosyl compounds"/>
    <property type="evidence" value="ECO:0007669"/>
    <property type="project" value="UniProtKB-ARBA"/>
</dbReference>
<dbReference type="EMBL" id="JAWDHD010000013">
    <property type="protein sequence ID" value="MDU0250998.1"/>
    <property type="molecule type" value="Genomic_DNA"/>
</dbReference>
<evidence type="ECO:0000313" key="2">
    <source>
        <dbReference type="Proteomes" id="UP001181258"/>
    </source>
</evidence>
<dbReference type="RefSeq" id="WP_315977424.1">
    <property type="nucleotide sequence ID" value="NZ_JAWDHD010000013.1"/>
</dbReference>
<dbReference type="GO" id="GO:0005975">
    <property type="term" value="P:carbohydrate metabolic process"/>
    <property type="evidence" value="ECO:0007669"/>
    <property type="project" value="UniProtKB-ARBA"/>
</dbReference>